<comment type="caution">
    <text evidence="13">The sequence shown here is derived from an EMBL/GenBank/DDBJ whole genome shotgun (WGS) entry which is preliminary data.</text>
</comment>
<feature type="signal peptide" evidence="11">
    <location>
        <begin position="1"/>
        <end position="16"/>
    </location>
</feature>
<evidence type="ECO:0000256" key="7">
    <source>
        <dbReference type="ARBA" id="ARBA00022801"/>
    </source>
</evidence>
<sequence length="297" mass="33066">MIQLPLIIISVAIVSSQTIPLLSASNDELLKIANEMRAGDNNKAVKGQVVTDFGGHVTFNANVDASPNKLFTKIDSSLLSKPTYSAFIKLFNNFNAEAGIKETRVSSTEDNAETKAFLDAIETTKPYQTLLKFLQSRNHPYGKSSTALKEVISRLWFDRYSRAKGVLDSSAFEHVFMGELKNGEVSGMHNWLRIAALEGNPKENFDYKGFIVKRNNLGTIQFSWGKEWKRGGSIFIGISPEYEMSLLTLCFLARRDTEICKINVDGCPVEVQSYEQKQNGKSFIGTVYPKVAGPCVR</sequence>
<evidence type="ECO:0000256" key="11">
    <source>
        <dbReference type="RuleBase" id="RU367085"/>
    </source>
</evidence>
<dbReference type="InterPro" id="IPR018998">
    <property type="entry name" value="EndoU_C"/>
</dbReference>
<comment type="subunit">
    <text evidence="3 11">Monomer.</text>
</comment>
<dbReference type="SUPFAM" id="SSF142877">
    <property type="entry name" value="EndoU-like"/>
    <property type="match status" value="1"/>
</dbReference>
<organism evidence="13 14">
    <name type="scientific">Pristionchus mayeri</name>
    <dbReference type="NCBI Taxonomy" id="1317129"/>
    <lineage>
        <taxon>Eukaryota</taxon>
        <taxon>Metazoa</taxon>
        <taxon>Ecdysozoa</taxon>
        <taxon>Nematoda</taxon>
        <taxon>Chromadorea</taxon>
        <taxon>Rhabditida</taxon>
        <taxon>Rhabditina</taxon>
        <taxon>Diplogasteromorpha</taxon>
        <taxon>Diplogasteroidea</taxon>
        <taxon>Neodiplogasteridae</taxon>
        <taxon>Pristionchus</taxon>
    </lineage>
</organism>
<evidence type="ECO:0000256" key="6">
    <source>
        <dbReference type="ARBA" id="ARBA00022759"/>
    </source>
</evidence>
<keyword evidence="6 11" id="KW-0255">Endonuclease</keyword>
<keyword evidence="8 11" id="KW-0694">RNA-binding</keyword>
<keyword evidence="4 11" id="KW-0540">Nuclease</keyword>
<keyword evidence="11" id="KW-0732">Signal</keyword>
<name>A0AAN4Z156_9BILA</name>
<evidence type="ECO:0000256" key="10">
    <source>
        <dbReference type="ARBA" id="ARBA00023239"/>
    </source>
</evidence>
<dbReference type="GO" id="GO:0004521">
    <property type="term" value="F:RNA endonuclease activity"/>
    <property type="evidence" value="ECO:0007669"/>
    <property type="project" value="UniProtKB-UniRule"/>
</dbReference>
<evidence type="ECO:0000313" key="14">
    <source>
        <dbReference type="Proteomes" id="UP001328107"/>
    </source>
</evidence>
<dbReference type="InterPro" id="IPR037227">
    <property type="entry name" value="EndoU-like"/>
</dbReference>
<dbReference type="PANTHER" id="PTHR12439">
    <property type="entry name" value="PLACENTAL PROTEIN 11-RELATED"/>
    <property type="match status" value="1"/>
</dbReference>
<dbReference type="PANTHER" id="PTHR12439:SF11">
    <property type="entry name" value="URIDYLATE-SPECIFIC ENDORIBONUCLEASE"/>
    <property type="match status" value="1"/>
</dbReference>
<dbReference type="GO" id="GO:0016787">
    <property type="term" value="F:hydrolase activity"/>
    <property type="evidence" value="ECO:0007669"/>
    <property type="project" value="UniProtKB-KW"/>
</dbReference>
<keyword evidence="7 11" id="KW-0378">Hydrolase</keyword>
<evidence type="ECO:0000256" key="5">
    <source>
        <dbReference type="ARBA" id="ARBA00022723"/>
    </source>
</evidence>
<keyword evidence="9 11" id="KW-0464">Manganese</keyword>
<dbReference type="Pfam" id="PF09412">
    <property type="entry name" value="XendoU"/>
    <property type="match status" value="1"/>
</dbReference>
<comment type="cofactor">
    <cofactor evidence="1 11">
        <name>Mn(2+)</name>
        <dbReference type="ChEBI" id="CHEBI:29035"/>
    </cofactor>
</comment>
<dbReference type="GO" id="GO:0046872">
    <property type="term" value="F:metal ion binding"/>
    <property type="evidence" value="ECO:0007669"/>
    <property type="project" value="UniProtKB-UniRule"/>
</dbReference>
<feature type="domain" description="EndoU" evidence="12">
    <location>
        <begin position="25"/>
        <end position="293"/>
    </location>
</feature>
<dbReference type="GO" id="GO:0003723">
    <property type="term" value="F:RNA binding"/>
    <property type="evidence" value="ECO:0007669"/>
    <property type="project" value="UniProtKB-UniRule"/>
</dbReference>
<comment type="similarity">
    <text evidence="2 11">Belongs to the ENDOU family.</text>
</comment>
<evidence type="ECO:0000313" key="13">
    <source>
        <dbReference type="EMBL" id="GMR31906.1"/>
    </source>
</evidence>
<dbReference type="PROSITE" id="PS51959">
    <property type="entry name" value="ENDOU"/>
    <property type="match status" value="1"/>
</dbReference>
<accession>A0AAN4Z156</accession>
<evidence type="ECO:0000256" key="4">
    <source>
        <dbReference type="ARBA" id="ARBA00022722"/>
    </source>
</evidence>
<evidence type="ECO:0000256" key="1">
    <source>
        <dbReference type="ARBA" id="ARBA00001936"/>
    </source>
</evidence>
<evidence type="ECO:0000259" key="12">
    <source>
        <dbReference type="PROSITE" id="PS51959"/>
    </source>
</evidence>
<dbReference type="GO" id="GO:0016829">
    <property type="term" value="F:lyase activity"/>
    <property type="evidence" value="ECO:0007669"/>
    <property type="project" value="UniProtKB-KW"/>
</dbReference>
<gene>
    <name evidence="13" type="ORF">PMAYCL1PPCAC_02101</name>
</gene>
<evidence type="ECO:0000256" key="3">
    <source>
        <dbReference type="ARBA" id="ARBA00011245"/>
    </source>
</evidence>
<dbReference type="EMBL" id="BTRK01000001">
    <property type="protein sequence ID" value="GMR31906.1"/>
    <property type="molecule type" value="Genomic_DNA"/>
</dbReference>
<reference evidence="14" key="1">
    <citation type="submission" date="2022-10" db="EMBL/GenBank/DDBJ databases">
        <title>Genome assembly of Pristionchus species.</title>
        <authorList>
            <person name="Yoshida K."/>
            <person name="Sommer R.J."/>
        </authorList>
    </citation>
    <scope>NUCLEOTIDE SEQUENCE [LARGE SCALE GENOMIC DNA]</scope>
    <source>
        <strain evidence="14">RS5460</strain>
    </source>
</reference>
<feature type="chain" id="PRO_5042664687" description="EndoU domain-containing protein" evidence="11">
    <location>
        <begin position="17"/>
        <end position="297"/>
    </location>
</feature>
<keyword evidence="10" id="KW-0456">Lyase</keyword>
<keyword evidence="5 11" id="KW-0479">Metal-binding</keyword>
<proteinExistence type="inferred from homology"/>
<evidence type="ECO:0000256" key="9">
    <source>
        <dbReference type="ARBA" id="ARBA00023211"/>
    </source>
</evidence>
<dbReference type="InterPro" id="IPR039787">
    <property type="entry name" value="ENDOU"/>
</dbReference>
<keyword evidence="14" id="KW-1185">Reference proteome</keyword>
<protein>
    <recommendedName>
        <fullName evidence="12">EndoU domain-containing protein</fullName>
    </recommendedName>
</protein>
<dbReference type="Proteomes" id="UP001328107">
    <property type="component" value="Unassembled WGS sequence"/>
</dbReference>
<evidence type="ECO:0000256" key="2">
    <source>
        <dbReference type="ARBA" id="ARBA00010168"/>
    </source>
</evidence>
<dbReference type="AlphaFoldDB" id="A0AAN4Z156"/>
<evidence type="ECO:0000256" key="8">
    <source>
        <dbReference type="ARBA" id="ARBA00022884"/>
    </source>
</evidence>
<dbReference type="CDD" id="cd21159">
    <property type="entry name" value="XendoU"/>
    <property type="match status" value="1"/>
</dbReference>